<dbReference type="InterPro" id="IPR000823">
    <property type="entry name" value="Peroxidase_pln"/>
</dbReference>
<keyword evidence="6 14" id="KW-0575">Peroxidase</keyword>
<keyword evidence="14" id="KW-0732">Signal</keyword>
<comment type="subcellular location">
    <subcellularLocation>
        <location evidence="14">Secreted</location>
    </subcellularLocation>
</comment>
<evidence type="ECO:0000256" key="5">
    <source>
        <dbReference type="ARBA" id="ARBA00022525"/>
    </source>
</evidence>
<dbReference type="SUPFAM" id="SSF48113">
    <property type="entry name" value="Heme-dependent peroxidases"/>
    <property type="match status" value="1"/>
</dbReference>
<evidence type="ECO:0000259" key="15">
    <source>
        <dbReference type="PROSITE" id="PS50873"/>
    </source>
</evidence>
<accession>A0ABR2A7Y9</accession>
<dbReference type="EC" id="1.11.1.7" evidence="4 14"/>
<feature type="domain" description="Plant heme peroxidase family profile" evidence="15">
    <location>
        <begin position="30"/>
        <end position="327"/>
    </location>
</feature>
<evidence type="ECO:0000256" key="2">
    <source>
        <dbReference type="ARBA" id="ARBA00002322"/>
    </source>
</evidence>
<dbReference type="InterPro" id="IPR002016">
    <property type="entry name" value="Haem_peroxidase"/>
</dbReference>
<evidence type="ECO:0000313" key="16">
    <source>
        <dbReference type="EMBL" id="KAK8489185.1"/>
    </source>
</evidence>
<keyword evidence="8 14" id="KW-0479">Metal-binding</keyword>
<keyword evidence="10 14" id="KW-0560">Oxidoreductase</keyword>
<dbReference type="Proteomes" id="UP001472677">
    <property type="component" value="Unassembled WGS sequence"/>
</dbReference>
<keyword evidence="12" id="KW-1015">Disulfide bond</keyword>
<dbReference type="PRINTS" id="PR00461">
    <property type="entry name" value="PLPEROXIDASE"/>
</dbReference>
<keyword evidence="9 14" id="KW-0106">Calcium</keyword>
<keyword evidence="5 14" id="KW-0964">Secreted</keyword>
<sequence>MKISTAVAAAAFYLALGVILVNFPGHCDAALEVGFYKGKCNSRDVEGIVFSVVERRMNETKGIAAALIRLHFHDCFVKGCDASILLDGNSCEKNATANQSVRGYDVIDEAKELLEEACEGVVSCADIIAIAARDAVQLSGGVRYEVQTGRRDGIESLASNVDLPSPSFSVSQSADAFKNKGIGLEDMVLLLGGHTIGFTHCSFIEDRLYNFGGSGKADPTMDPSLVEKLIVICPKNSTADAPVSLDQNPASTFVFDSSFYNQTQHHRGVLHIDQELALDPLTNNTVANLTTGNNFLARFGQAMVKLGAVEVLTDPQGEIRKSCRVVNNKHRSPFSLLG</sequence>
<dbReference type="Gene3D" id="1.10.520.10">
    <property type="match status" value="1"/>
</dbReference>
<evidence type="ECO:0000256" key="6">
    <source>
        <dbReference type="ARBA" id="ARBA00022559"/>
    </source>
</evidence>
<dbReference type="CDD" id="cd00693">
    <property type="entry name" value="secretory_peroxidase"/>
    <property type="match status" value="1"/>
</dbReference>
<evidence type="ECO:0000256" key="7">
    <source>
        <dbReference type="ARBA" id="ARBA00022617"/>
    </source>
</evidence>
<dbReference type="InterPro" id="IPR010255">
    <property type="entry name" value="Haem_peroxidase_sf"/>
</dbReference>
<dbReference type="PROSITE" id="PS50873">
    <property type="entry name" value="PEROXIDASE_4"/>
    <property type="match status" value="1"/>
</dbReference>
<comment type="function">
    <text evidence="2">Removal of H(2)O(2), oxidation of toxic reductants, biosynthesis and degradation of lignin, suberization, auxin catabolism, response to environmental stresses such as wounding, pathogen attack and oxidative stress. These functions might be dependent on each isozyme/isoform in each plant tissue.</text>
</comment>
<dbReference type="PANTHER" id="PTHR31517">
    <property type="match status" value="1"/>
</dbReference>
<dbReference type="PROSITE" id="PS00435">
    <property type="entry name" value="PEROXIDASE_1"/>
    <property type="match status" value="1"/>
</dbReference>
<evidence type="ECO:0000256" key="4">
    <source>
        <dbReference type="ARBA" id="ARBA00012313"/>
    </source>
</evidence>
<evidence type="ECO:0000256" key="13">
    <source>
        <dbReference type="ARBA" id="ARBA00023324"/>
    </source>
</evidence>
<feature type="chain" id="PRO_5044951953" description="Peroxidase" evidence="14">
    <location>
        <begin position="30"/>
        <end position="338"/>
    </location>
</feature>
<keyword evidence="11 14" id="KW-0408">Iron</keyword>
<evidence type="ECO:0000256" key="10">
    <source>
        <dbReference type="ARBA" id="ARBA00023002"/>
    </source>
</evidence>
<comment type="caution">
    <text evidence="16">The sequence shown here is derived from an EMBL/GenBank/DDBJ whole genome shotgun (WGS) entry which is preliminary data.</text>
</comment>
<dbReference type="PANTHER" id="PTHR31517:SF59">
    <property type="entry name" value="PEROXIDASE"/>
    <property type="match status" value="1"/>
</dbReference>
<evidence type="ECO:0000256" key="11">
    <source>
        <dbReference type="ARBA" id="ARBA00023004"/>
    </source>
</evidence>
<evidence type="ECO:0000256" key="12">
    <source>
        <dbReference type="ARBA" id="ARBA00023157"/>
    </source>
</evidence>
<evidence type="ECO:0000256" key="3">
    <source>
        <dbReference type="ARBA" id="ARBA00006873"/>
    </source>
</evidence>
<comment type="cofactor">
    <cofactor evidence="14">
        <name>Ca(2+)</name>
        <dbReference type="ChEBI" id="CHEBI:29108"/>
    </cofactor>
    <text evidence="14">Binds 2 calcium ions per subunit.</text>
</comment>
<comment type="similarity">
    <text evidence="14">Belongs to the peroxidase family. Classical plant (class III) peroxidase subfamily.</text>
</comment>
<dbReference type="InterPro" id="IPR033905">
    <property type="entry name" value="Secretory_peroxidase"/>
</dbReference>
<comment type="cofactor">
    <cofactor evidence="14">
        <name>heme b</name>
        <dbReference type="ChEBI" id="CHEBI:60344"/>
    </cofactor>
    <text evidence="14">Binds 1 heme b (iron(II)-protoporphyrin IX) group per subunit.</text>
</comment>
<keyword evidence="7 14" id="KW-0349">Heme</keyword>
<dbReference type="EMBL" id="JBBPBM010000939">
    <property type="protein sequence ID" value="KAK8489185.1"/>
    <property type="molecule type" value="Genomic_DNA"/>
</dbReference>
<gene>
    <name evidence="16" type="ORF">V6N12_052448</name>
</gene>
<comment type="catalytic activity">
    <reaction evidence="1 14">
        <text>2 a phenolic donor + H2O2 = 2 a phenolic radical donor + 2 H2O</text>
        <dbReference type="Rhea" id="RHEA:56136"/>
        <dbReference type="ChEBI" id="CHEBI:15377"/>
        <dbReference type="ChEBI" id="CHEBI:16240"/>
        <dbReference type="ChEBI" id="CHEBI:139520"/>
        <dbReference type="ChEBI" id="CHEBI:139521"/>
        <dbReference type="EC" id="1.11.1.7"/>
    </reaction>
</comment>
<dbReference type="InterPro" id="IPR019794">
    <property type="entry name" value="Peroxidases_AS"/>
</dbReference>
<feature type="signal peptide" evidence="14">
    <location>
        <begin position="1"/>
        <end position="29"/>
    </location>
</feature>
<protein>
    <recommendedName>
        <fullName evidence="4 14">Peroxidase</fullName>
        <ecNumber evidence="4 14">1.11.1.7</ecNumber>
    </recommendedName>
</protein>
<keyword evidence="13 14" id="KW-0376">Hydrogen peroxide</keyword>
<evidence type="ECO:0000256" key="9">
    <source>
        <dbReference type="ARBA" id="ARBA00022837"/>
    </source>
</evidence>
<evidence type="ECO:0000256" key="8">
    <source>
        <dbReference type="ARBA" id="ARBA00022723"/>
    </source>
</evidence>
<dbReference type="PROSITE" id="PS00436">
    <property type="entry name" value="PEROXIDASE_2"/>
    <property type="match status" value="1"/>
</dbReference>
<dbReference type="InterPro" id="IPR019793">
    <property type="entry name" value="Peroxidases_heam-ligand_BS"/>
</dbReference>
<comment type="similarity">
    <text evidence="3">Belongs to the peroxidase family. Ascorbate peroxidase subfamily.</text>
</comment>
<dbReference type="PRINTS" id="PR00458">
    <property type="entry name" value="PEROXIDASE"/>
</dbReference>
<evidence type="ECO:0000313" key="17">
    <source>
        <dbReference type="Proteomes" id="UP001472677"/>
    </source>
</evidence>
<proteinExistence type="inferred from homology"/>
<name>A0ABR2A7Y9_9ROSI</name>
<reference evidence="16 17" key="1">
    <citation type="journal article" date="2024" name="G3 (Bethesda)">
        <title>Genome assembly of Hibiscus sabdariffa L. provides insights into metabolisms of medicinal natural products.</title>
        <authorList>
            <person name="Kim T."/>
        </authorList>
    </citation>
    <scope>NUCLEOTIDE SEQUENCE [LARGE SCALE GENOMIC DNA]</scope>
    <source>
        <strain evidence="16">TK-2024</strain>
        <tissue evidence="16">Old leaves</tissue>
    </source>
</reference>
<dbReference type="Gene3D" id="1.10.420.10">
    <property type="entry name" value="Peroxidase, domain 2"/>
    <property type="match status" value="1"/>
</dbReference>
<keyword evidence="17" id="KW-1185">Reference proteome</keyword>
<dbReference type="Pfam" id="PF00141">
    <property type="entry name" value="peroxidase"/>
    <property type="match status" value="1"/>
</dbReference>
<organism evidence="16 17">
    <name type="scientific">Hibiscus sabdariffa</name>
    <name type="common">roselle</name>
    <dbReference type="NCBI Taxonomy" id="183260"/>
    <lineage>
        <taxon>Eukaryota</taxon>
        <taxon>Viridiplantae</taxon>
        <taxon>Streptophyta</taxon>
        <taxon>Embryophyta</taxon>
        <taxon>Tracheophyta</taxon>
        <taxon>Spermatophyta</taxon>
        <taxon>Magnoliopsida</taxon>
        <taxon>eudicotyledons</taxon>
        <taxon>Gunneridae</taxon>
        <taxon>Pentapetalae</taxon>
        <taxon>rosids</taxon>
        <taxon>malvids</taxon>
        <taxon>Malvales</taxon>
        <taxon>Malvaceae</taxon>
        <taxon>Malvoideae</taxon>
        <taxon>Hibiscus</taxon>
    </lineage>
</organism>
<evidence type="ECO:0000256" key="14">
    <source>
        <dbReference type="RuleBase" id="RU362060"/>
    </source>
</evidence>
<evidence type="ECO:0000256" key="1">
    <source>
        <dbReference type="ARBA" id="ARBA00000189"/>
    </source>
</evidence>